<sequence length="108" mass="12261">MIDIGNGDFAAIDFADILGGSNWTAEQLLKNINVRGYNKLLHIAWNGMPSASQSLAVQQHANNHAHIFTLTWPAISHWWKCMLKKKELTAALQFMQQRAATNWMNNRL</sequence>
<organism evidence="1 2">
    <name type="scientific">Chromobacterium amazonense</name>
    <dbReference type="NCBI Taxonomy" id="1382803"/>
    <lineage>
        <taxon>Bacteria</taxon>
        <taxon>Pseudomonadati</taxon>
        <taxon>Pseudomonadota</taxon>
        <taxon>Betaproteobacteria</taxon>
        <taxon>Neisseriales</taxon>
        <taxon>Chromobacteriaceae</taxon>
        <taxon>Chromobacterium</taxon>
    </lineage>
</organism>
<evidence type="ECO:0000313" key="2">
    <source>
        <dbReference type="Proteomes" id="UP000239469"/>
    </source>
</evidence>
<comment type="caution">
    <text evidence="1">The sequence shown here is derived from an EMBL/GenBank/DDBJ whole genome shotgun (WGS) entry which is preliminary data.</text>
</comment>
<evidence type="ECO:0000313" key="1">
    <source>
        <dbReference type="EMBL" id="PRP71487.1"/>
    </source>
</evidence>
<proteinExistence type="predicted"/>
<gene>
    <name evidence="1" type="ORF">BUE93_05670</name>
</gene>
<accession>A0A2S9X716</accession>
<protein>
    <submittedName>
        <fullName evidence="1">Uncharacterized protein</fullName>
    </submittedName>
</protein>
<dbReference type="AlphaFoldDB" id="A0A2S9X716"/>
<name>A0A2S9X716_9NEIS</name>
<dbReference type="EMBL" id="MTBD01000010">
    <property type="protein sequence ID" value="PRP71487.1"/>
    <property type="molecule type" value="Genomic_DNA"/>
</dbReference>
<reference evidence="1 2" key="1">
    <citation type="submission" date="2017-01" db="EMBL/GenBank/DDBJ databases">
        <title>New insights into the genetic diversity of Chromobacterium isolated from tropical freshwater lake.</title>
        <authorList>
            <person name="Santos A.B."/>
            <person name="Nascimento A.M."/>
            <person name="Da Silva P.C."/>
        </authorList>
    </citation>
    <scope>NUCLEOTIDE SEQUENCE [LARGE SCALE GENOMIC DNA]</scope>
    <source>
        <strain evidence="1 2">56AF</strain>
    </source>
</reference>
<dbReference type="Proteomes" id="UP000239469">
    <property type="component" value="Unassembled WGS sequence"/>
</dbReference>